<organism evidence="8 11">
    <name type="scientific">Loxostege sticticalis</name>
    <name type="common">Beet webworm moth</name>
    <dbReference type="NCBI Taxonomy" id="481309"/>
    <lineage>
        <taxon>Eukaryota</taxon>
        <taxon>Metazoa</taxon>
        <taxon>Ecdysozoa</taxon>
        <taxon>Arthropoda</taxon>
        <taxon>Hexapoda</taxon>
        <taxon>Insecta</taxon>
        <taxon>Pterygota</taxon>
        <taxon>Neoptera</taxon>
        <taxon>Endopterygota</taxon>
        <taxon>Lepidoptera</taxon>
        <taxon>Glossata</taxon>
        <taxon>Ditrysia</taxon>
        <taxon>Pyraloidea</taxon>
        <taxon>Crambidae</taxon>
        <taxon>Pyraustinae</taxon>
        <taxon>Loxostege</taxon>
    </lineage>
</organism>
<evidence type="ECO:0000313" key="8">
    <source>
        <dbReference type="EMBL" id="KAL0850827.1"/>
    </source>
</evidence>
<feature type="transmembrane region" description="Helical" evidence="6">
    <location>
        <begin position="132"/>
        <end position="154"/>
    </location>
</feature>
<reference evidence="10 11" key="1">
    <citation type="submission" date="2024-06" db="EMBL/GenBank/DDBJ databases">
        <title>A chromosome-level genome assembly of beet webworm, Loxostege sticticalis.</title>
        <authorList>
            <person name="Zhang Y."/>
        </authorList>
    </citation>
    <scope>NUCLEOTIDE SEQUENCE [LARGE SCALE GENOMIC DNA]</scope>
    <source>
        <strain evidence="9">AQ026</strain>
        <strain evidence="8">AQ028</strain>
        <tissue evidence="8">Male pupae</tissue>
        <tissue evidence="9">Whole body</tissue>
    </source>
</reference>
<dbReference type="AlphaFoldDB" id="A0ABD0TN88"/>
<evidence type="ECO:0000256" key="2">
    <source>
        <dbReference type="ARBA" id="ARBA00022692"/>
    </source>
</evidence>
<accession>A0ABD0TN88</accession>
<feature type="region of interest" description="Disordered" evidence="5">
    <location>
        <begin position="1"/>
        <end position="29"/>
    </location>
</feature>
<feature type="domain" description="RDD" evidence="7">
    <location>
        <begin position="126"/>
        <end position="230"/>
    </location>
</feature>
<keyword evidence="4 6" id="KW-0472">Membrane</keyword>
<dbReference type="Proteomes" id="UP001549920">
    <property type="component" value="Unassembled WGS sequence"/>
</dbReference>
<comment type="caution">
    <text evidence="8">The sequence shown here is derived from an EMBL/GenBank/DDBJ whole genome shotgun (WGS) entry which is preliminary data.</text>
</comment>
<dbReference type="EMBL" id="JBEUOH010000002">
    <property type="protein sequence ID" value="KAL0901196.1"/>
    <property type="molecule type" value="Genomic_DNA"/>
</dbReference>
<keyword evidence="2 6" id="KW-0812">Transmembrane</keyword>
<protein>
    <recommendedName>
        <fullName evidence="7">RDD domain-containing protein</fullName>
    </recommendedName>
</protein>
<dbReference type="PANTHER" id="PTHR13659">
    <property type="entry name" value="AUTOSOMAL HIGHLY CONSERVED PROTEIN"/>
    <property type="match status" value="1"/>
</dbReference>
<dbReference type="Pfam" id="PF06271">
    <property type="entry name" value="RDD"/>
    <property type="match status" value="1"/>
</dbReference>
<feature type="compositionally biased region" description="Basic and acidic residues" evidence="5">
    <location>
        <begin position="13"/>
        <end position="24"/>
    </location>
</feature>
<dbReference type="PANTHER" id="PTHR13659:SF5">
    <property type="entry name" value="PROTEIN FAM8A1"/>
    <property type="match status" value="1"/>
</dbReference>
<evidence type="ECO:0000256" key="5">
    <source>
        <dbReference type="SAM" id="MobiDB-lite"/>
    </source>
</evidence>
<proteinExistence type="predicted"/>
<evidence type="ECO:0000256" key="3">
    <source>
        <dbReference type="ARBA" id="ARBA00022989"/>
    </source>
</evidence>
<dbReference type="InterPro" id="IPR010432">
    <property type="entry name" value="RDD"/>
</dbReference>
<sequence length="309" mass="35192">MSETETPLRNRRPSREATEPHGDGDAPPQVSEREAYFQALRLWIQQAQLHQNISTCFPYYMMTFQGAQNNPTNVPLLNNNYQFQGQQFPFQVPNPPRNVAEPQAQNEPVTATEVIARNGGYEYIIPPLYKRLLAEFIDFMLLFILKLIVTFVAVDMFELIDLEKFDFYKFSEHYDDYKYAMELTSEILFLEVIYRAIVCIFEAVCLSGSVGRTGGATPGKALLGLRVVTASAVVPVDGRPKETVLIYPGRPLTFIVALARSLMKNFLISLLFPLCVVLFVFRHNRTGYDLLCGVIVVEENMFPPRRFAP</sequence>
<name>A0ABD0TN88_LOXSC</name>
<dbReference type="Proteomes" id="UP001549921">
    <property type="component" value="Unassembled WGS sequence"/>
</dbReference>
<gene>
    <name evidence="9" type="ORF">ABMA27_006500</name>
    <name evidence="8" type="ORF">ABMA28_006748</name>
</gene>
<feature type="transmembrane region" description="Helical" evidence="6">
    <location>
        <begin position="262"/>
        <end position="281"/>
    </location>
</feature>
<dbReference type="GO" id="GO:0016020">
    <property type="term" value="C:membrane"/>
    <property type="evidence" value="ECO:0007669"/>
    <property type="project" value="UniProtKB-SubCell"/>
</dbReference>
<keyword evidence="3 6" id="KW-1133">Transmembrane helix</keyword>
<dbReference type="EMBL" id="JBEDNZ010000002">
    <property type="protein sequence ID" value="KAL0850827.1"/>
    <property type="molecule type" value="Genomic_DNA"/>
</dbReference>
<evidence type="ECO:0000256" key="6">
    <source>
        <dbReference type="SAM" id="Phobius"/>
    </source>
</evidence>
<evidence type="ECO:0000313" key="11">
    <source>
        <dbReference type="Proteomes" id="UP001549921"/>
    </source>
</evidence>
<keyword evidence="10" id="KW-1185">Reference proteome</keyword>
<evidence type="ECO:0000313" key="10">
    <source>
        <dbReference type="Proteomes" id="UP001549920"/>
    </source>
</evidence>
<evidence type="ECO:0000313" key="9">
    <source>
        <dbReference type="EMBL" id="KAL0901196.1"/>
    </source>
</evidence>
<dbReference type="InterPro" id="IPR039871">
    <property type="entry name" value="FAM8A1"/>
</dbReference>
<evidence type="ECO:0000256" key="4">
    <source>
        <dbReference type="ARBA" id="ARBA00023136"/>
    </source>
</evidence>
<comment type="subcellular location">
    <subcellularLocation>
        <location evidence="1">Membrane</location>
        <topology evidence="1">Multi-pass membrane protein</topology>
    </subcellularLocation>
</comment>
<evidence type="ECO:0000259" key="7">
    <source>
        <dbReference type="Pfam" id="PF06271"/>
    </source>
</evidence>
<evidence type="ECO:0000256" key="1">
    <source>
        <dbReference type="ARBA" id="ARBA00004141"/>
    </source>
</evidence>